<keyword evidence="1" id="KW-0472">Membrane</keyword>
<dbReference type="AlphaFoldDB" id="A0A4R7HY83"/>
<organism evidence="2 3">
    <name type="scientific">Ilumatobacter fluminis</name>
    <dbReference type="NCBI Taxonomy" id="467091"/>
    <lineage>
        <taxon>Bacteria</taxon>
        <taxon>Bacillati</taxon>
        <taxon>Actinomycetota</taxon>
        <taxon>Acidimicrobiia</taxon>
        <taxon>Acidimicrobiales</taxon>
        <taxon>Ilumatobacteraceae</taxon>
        <taxon>Ilumatobacter</taxon>
    </lineage>
</organism>
<evidence type="ECO:0000256" key="1">
    <source>
        <dbReference type="SAM" id="Phobius"/>
    </source>
</evidence>
<dbReference type="EMBL" id="SOAU01000001">
    <property type="protein sequence ID" value="TDT16051.1"/>
    <property type="molecule type" value="Genomic_DNA"/>
</dbReference>
<comment type="caution">
    <text evidence="2">The sequence shown here is derived from an EMBL/GenBank/DDBJ whole genome shotgun (WGS) entry which is preliminary data.</text>
</comment>
<proteinExistence type="predicted"/>
<name>A0A4R7HY83_9ACTN</name>
<protein>
    <submittedName>
        <fullName evidence="2">Uncharacterized protein</fullName>
    </submittedName>
</protein>
<keyword evidence="1" id="KW-0812">Transmembrane</keyword>
<keyword evidence="1" id="KW-1133">Transmembrane helix</keyword>
<reference evidence="2 3" key="1">
    <citation type="submission" date="2019-03" db="EMBL/GenBank/DDBJ databases">
        <title>Sequencing the genomes of 1000 actinobacteria strains.</title>
        <authorList>
            <person name="Klenk H.-P."/>
        </authorList>
    </citation>
    <scope>NUCLEOTIDE SEQUENCE [LARGE SCALE GENOMIC DNA]</scope>
    <source>
        <strain evidence="2 3">DSM 18936</strain>
    </source>
</reference>
<feature type="transmembrane region" description="Helical" evidence="1">
    <location>
        <begin position="12"/>
        <end position="29"/>
    </location>
</feature>
<feature type="transmembrane region" description="Helical" evidence="1">
    <location>
        <begin position="34"/>
        <end position="56"/>
    </location>
</feature>
<dbReference type="Proteomes" id="UP000294558">
    <property type="component" value="Unassembled WGS sequence"/>
</dbReference>
<gene>
    <name evidence="2" type="ORF">BDK89_1633</name>
</gene>
<keyword evidence="3" id="KW-1185">Reference proteome</keyword>
<feature type="transmembrane region" description="Helical" evidence="1">
    <location>
        <begin position="85"/>
        <end position="105"/>
    </location>
</feature>
<evidence type="ECO:0000313" key="3">
    <source>
        <dbReference type="Proteomes" id="UP000294558"/>
    </source>
</evidence>
<accession>A0A4R7HY83</accession>
<evidence type="ECO:0000313" key="2">
    <source>
        <dbReference type="EMBL" id="TDT16051.1"/>
    </source>
</evidence>
<sequence>MIWWHIANVVDLIHFPIVIALVVLGAVYFSGPVFVFLLTLMVTLQVATLGCPVMWLTGQLRKVHDPDYEVKWSFTAWLYQTYGRWFGVAVFLFFAGLTLLLRFLLF</sequence>